<feature type="chain" id="PRO_5021485218" evidence="6">
    <location>
        <begin position="26"/>
        <end position="216"/>
    </location>
</feature>
<dbReference type="Proteomes" id="UP000297258">
    <property type="component" value="Unassembled WGS sequence"/>
</dbReference>
<dbReference type="GO" id="GO:0009279">
    <property type="term" value="C:cell outer membrane"/>
    <property type="evidence" value="ECO:0007669"/>
    <property type="project" value="UniProtKB-SubCell"/>
</dbReference>
<dbReference type="SUPFAM" id="SSF103088">
    <property type="entry name" value="OmpA-like"/>
    <property type="match status" value="1"/>
</dbReference>
<feature type="region of interest" description="Disordered" evidence="5">
    <location>
        <begin position="42"/>
        <end position="79"/>
    </location>
</feature>
<accession>A0A4Y9T5S5</accession>
<dbReference type="RefSeq" id="WP_135187803.1">
    <property type="nucleotide sequence ID" value="NZ_SPUM01000003.1"/>
</dbReference>
<dbReference type="InterPro" id="IPR036737">
    <property type="entry name" value="OmpA-like_sf"/>
</dbReference>
<keyword evidence="9" id="KW-1185">Reference proteome</keyword>
<dbReference type="EMBL" id="SPUM01000003">
    <property type="protein sequence ID" value="TFW36038.1"/>
    <property type="molecule type" value="Genomic_DNA"/>
</dbReference>
<evidence type="ECO:0000256" key="3">
    <source>
        <dbReference type="ARBA" id="ARBA00023237"/>
    </source>
</evidence>
<keyword evidence="2 4" id="KW-0472">Membrane</keyword>
<feature type="signal peptide" evidence="6">
    <location>
        <begin position="1"/>
        <end position="25"/>
    </location>
</feature>
<dbReference type="Pfam" id="PF00691">
    <property type="entry name" value="OmpA"/>
    <property type="match status" value="1"/>
</dbReference>
<keyword evidence="3" id="KW-0998">Cell outer membrane</keyword>
<feature type="compositionally biased region" description="Low complexity" evidence="5">
    <location>
        <begin position="42"/>
        <end position="55"/>
    </location>
</feature>
<evidence type="ECO:0000313" key="8">
    <source>
        <dbReference type="EMBL" id="TFW36038.1"/>
    </source>
</evidence>
<evidence type="ECO:0000256" key="4">
    <source>
        <dbReference type="PROSITE-ProRule" id="PRU00473"/>
    </source>
</evidence>
<dbReference type="CDD" id="cd07185">
    <property type="entry name" value="OmpA_C-like"/>
    <property type="match status" value="1"/>
</dbReference>
<feature type="domain" description="OmpA-like" evidence="7">
    <location>
        <begin position="77"/>
        <end position="204"/>
    </location>
</feature>
<comment type="subcellular location">
    <subcellularLocation>
        <location evidence="1">Cell outer membrane</location>
    </subcellularLocation>
</comment>
<dbReference type="OrthoDB" id="5360144at2"/>
<organism evidence="8 9">
    <name type="scientific">Massilia horti</name>
    <dbReference type="NCBI Taxonomy" id="2562153"/>
    <lineage>
        <taxon>Bacteria</taxon>
        <taxon>Pseudomonadati</taxon>
        <taxon>Pseudomonadota</taxon>
        <taxon>Betaproteobacteria</taxon>
        <taxon>Burkholderiales</taxon>
        <taxon>Oxalobacteraceae</taxon>
        <taxon>Telluria group</taxon>
        <taxon>Massilia</taxon>
    </lineage>
</organism>
<sequence>MNTTNKMALAVVLLCSTQAFNPLMAQVAHPVVTRQQAQTYQSSAGQQANQQSTGQRVYEAPSPQAYQPAAGQTSQPGTEQQYIGKTTVSVTQLFPFGSARLSTPQPKLDQIASMMHSNPSITELDIIGYTDKIGSDKYNMELSLRRAEAVRDYLVSKGVEPSRLMPIGRGEQQLAVECHDKHHANLIACSAPNRRVELEPITSGIQHGQAPVSWRG</sequence>
<evidence type="ECO:0000256" key="1">
    <source>
        <dbReference type="ARBA" id="ARBA00004442"/>
    </source>
</evidence>
<dbReference type="AlphaFoldDB" id="A0A4Y9T5S5"/>
<evidence type="ECO:0000256" key="5">
    <source>
        <dbReference type="SAM" id="MobiDB-lite"/>
    </source>
</evidence>
<dbReference type="PRINTS" id="PR01021">
    <property type="entry name" value="OMPADOMAIN"/>
</dbReference>
<keyword evidence="6" id="KW-0732">Signal</keyword>
<evidence type="ECO:0000256" key="6">
    <source>
        <dbReference type="SAM" id="SignalP"/>
    </source>
</evidence>
<evidence type="ECO:0000259" key="7">
    <source>
        <dbReference type="PROSITE" id="PS51123"/>
    </source>
</evidence>
<comment type="caution">
    <text evidence="8">The sequence shown here is derived from an EMBL/GenBank/DDBJ whole genome shotgun (WGS) entry which is preliminary data.</text>
</comment>
<evidence type="ECO:0000313" key="9">
    <source>
        <dbReference type="Proteomes" id="UP000297258"/>
    </source>
</evidence>
<evidence type="ECO:0000256" key="2">
    <source>
        <dbReference type="ARBA" id="ARBA00023136"/>
    </source>
</evidence>
<dbReference type="PANTHER" id="PTHR30329">
    <property type="entry name" value="STATOR ELEMENT OF FLAGELLAR MOTOR COMPLEX"/>
    <property type="match status" value="1"/>
</dbReference>
<name>A0A4Y9T5S5_9BURK</name>
<protein>
    <submittedName>
        <fullName evidence="8">OmpA family protein</fullName>
    </submittedName>
</protein>
<dbReference type="PROSITE" id="PS51123">
    <property type="entry name" value="OMPA_2"/>
    <property type="match status" value="1"/>
</dbReference>
<dbReference type="InterPro" id="IPR050330">
    <property type="entry name" value="Bact_OuterMem_StrucFunc"/>
</dbReference>
<dbReference type="PANTHER" id="PTHR30329:SF21">
    <property type="entry name" value="LIPOPROTEIN YIAD-RELATED"/>
    <property type="match status" value="1"/>
</dbReference>
<proteinExistence type="predicted"/>
<feature type="compositionally biased region" description="Polar residues" evidence="5">
    <location>
        <begin position="70"/>
        <end position="79"/>
    </location>
</feature>
<reference evidence="8 9" key="1">
    <citation type="submission" date="2019-03" db="EMBL/GenBank/DDBJ databases">
        <title>Draft genome of Massilia hortus sp. nov., a novel bacterial species of the Oxalobacteraceae family.</title>
        <authorList>
            <person name="Peta V."/>
            <person name="Raths R."/>
            <person name="Bucking H."/>
        </authorList>
    </citation>
    <scope>NUCLEOTIDE SEQUENCE [LARGE SCALE GENOMIC DNA]</scope>
    <source>
        <strain evidence="8 9">ONC3</strain>
    </source>
</reference>
<gene>
    <name evidence="8" type="ORF">E4O92_00595</name>
</gene>
<dbReference type="InterPro" id="IPR006665">
    <property type="entry name" value="OmpA-like"/>
</dbReference>
<dbReference type="InterPro" id="IPR006664">
    <property type="entry name" value="OMP_bac"/>
</dbReference>
<dbReference type="Gene3D" id="3.30.1330.60">
    <property type="entry name" value="OmpA-like domain"/>
    <property type="match status" value="1"/>
</dbReference>